<evidence type="ECO:0000256" key="4">
    <source>
        <dbReference type="ARBA" id="ARBA00022840"/>
    </source>
</evidence>
<dbReference type="InterPro" id="IPR027417">
    <property type="entry name" value="P-loop_NTPase"/>
</dbReference>
<evidence type="ECO:0000256" key="6">
    <source>
        <dbReference type="ARBA" id="ARBA00023136"/>
    </source>
</evidence>
<dbReference type="InterPro" id="IPR039421">
    <property type="entry name" value="Type_1_exporter"/>
</dbReference>
<sequence length="602" mass="70304">MERKYGLLENVIYMLKLAWERRKNKLLLAYFFIIISQISISLIELFITPKLVEMVANRRELSYIFKFTIAIIFVFLIFEITRNYCREATITRKIDVRSSILGKMIERNLTMPYELTLDTKLTQTFKKAGEYFNNNESFAEKIYDVLANFAINFILITIYIFLLLKLPIYLIIFTIISGFISFYISKKIKDWRFNNREIELEYSSKIHYTLTRAVIISPSKDIRLFGLKDWFSDIYDSVMFSYNAFLNKSAKKYIYAGIIESIFDLLRNVISYYFLINMVVSGRIDVATFILLFNAQTKFSSDINTIFESLYQIVRYSNNASVFRSFMDYENPYNLDEGIDAYKTSAEDINIELRNVSYKYPEAENYVLENINLKINPKDKIAIVGMNGSGKTTLIKIIMGFLDPTEGEVLLNGINLKEYRRNSYYKNFSGVFQDYSILPESIKVNITQNKEEVDEDKLSKVVEYAGLNEKIESLEKGIDSNLLKNVHEDGIELSGGETQKLLLARALYRDAPFLVLDEPTAALDSIAEMELYNKYNELTKDSTSIFISHRMASTRFCDYILLIKDKKILEKGTHDQLMKFGGEYRRIFDIQSKYYKEYVNEA</sequence>
<feature type="domain" description="ABC transporter" evidence="8">
    <location>
        <begin position="351"/>
        <end position="590"/>
    </location>
</feature>
<keyword evidence="4" id="KW-0067">ATP-binding</keyword>
<dbReference type="SMART" id="SM00382">
    <property type="entry name" value="AAA"/>
    <property type="match status" value="1"/>
</dbReference>
<dbReference type="STRING" id="883114.HMPREF9709_00191"/>
<dbReference type="PATRIC" id="fig|883114.3.peg.192"/>
<keyword evidence="2 7" id="KW-0812">Transmembrane</keyword>
<dbReference type="InterPro" id="IPR036640">
    <property type="entry name" value="ABC1_TM_sf"/>
</dbReference>
<dbReference type="PROSITE" id="PS50893">
    <property type="entry name" value="ABC_TRANSPORTER_2"/>
    <property type="match status" value="1"/>
</dbReference>
<evidence type="ECO:0000256" key="1">
    <source>
        <dbReference type="ARBA" id="ARBA00004651"/>
    </source>
</evidence>
<dbReference type="GO" id="GO:0005886">
    <property type="term" value="C:plasma membrane"/>
    <property type="evidence" value="ECO:0007669"/>
    <property type="project" value="UniProtKB-SubCell"/>
</dbReference>
<feature type="transmembrane region" description="Helical" evidence="7">
    <location>
        <begin position="61"/>
        <end position="78"/>
    </location>
</feature>
<feature type="transmembrane region" description="Helical" evidence="7">
    <location>
        <begin position="168"/>
        <end position="185"/>
    </location>
</feature>
<dbReference type="eggNOG" id="COG1132">
    <property type="taxonomic scope" value="Bacteria"/>
</dbReference>
<dbReference type="SUPFAM" id="SSF90123">
    <property type="entry name" value="ABC transporter transmembrane region"/>
    <property type="match status" value="1"/>
</dbReference>
<accession>H3NLI0</accession>
<dbReference type="OrthoDB" id="9806127at2"/>
<dbReference type="GO" id="GO:0015421">
    <property type="term" value="F:ABC-type oligopeptide transporter activity"/>
    <property type="evidence" value="ECO:0007669"/>
    <property type="project" value="TreeGrafter"/>
</dbReference>
<dbReference type="Gene3D" id="3.40.50.300">
    <property type="entry name" value="P-loop containing nucleotide triphosphate hydrolases"/>
    <property type="match status" value="1"/>
</dbReference>
<keyword evidence="10" id="KW-1185">Reference proteome</keyword>
<evidence type="ECO:0000256" key="3">
    <source>
        <dbReference type="ARBA" id="ARBA00022741"/>
    </source>
</evidence>
<dbReference type="InterPro" id="IPR003593">
    <property type="entry name" value="AAA+_ATPase"/>
</dbReference>
<dbReference type="PANTHER" id="PTHR43394">
    <property type="entry name" value="ATP-DEPENDENT PERMEASE MDL1, MITOCHONDRIAL"/>
    <property type="match status" value="1"/>
</dbReference>
<organism evidence="9 10">
    <name type="scientific">Helcococcus kunzii ATCC 51366</name>
    <dbReference type="NCBI Taxonomy" id="883114"/>
    <lineage>
        <taxon>Bacteria</taxon>
        <taxon>Bacillati</taxon>
        <taxon>Bacillota</taxon>
        <taxon>Tissierellia</taxon>
        <taxon>Tissierellales</taxon>
        <taxon>Peptoniphilaceae</taxon>
        <taxon>Helcococcus</taxon>
    </lineage>
</organism>
<protein>
    <recommendedName>
        <fullName evidence="8">ABC transporter domain-containing protein</fullName>
    </recommendedName>
</protein>
<gene>
    <name evidence="9" type="ORF">HMPREF9709_00191</name>
</gene>
<dbReference type="GO" id="GO:0016887">
    <property type="term" value="F:ATP hydrolysis activity"/>
    <property type="evidence" value="ECO:0007669"/>
    <property type="project" value="InterPro"/>
</dbReference>
<dbReference type="GO" id="GO:0005524">
    <property type="term" value="F:ATP binding"/>
    <property type="evidence" value="ECO:0007669"/>
    <property type="project" value="UniProtKB-KW"/>
</dbReference>
<feature type="transmembrane region" description="Helical" evidence="7">
    <location>
        <begin position="142"/>
        <end position="162"/>
    </location>
</feature>
<keyword evidence="6 7" id="KW-0472">Membrane</keyword>
<dbReference type="Proteomes" id="UP000004191">
    <property type="component" value="Unassembled WGS sequence"/>
</dbReference>
<evidence type="ECO:0000256" key="7">
    <source>
        <dbReference type="SAM" id="Phobius"/>
    </source>
</evidence>
<dbReference type="Gene3D" id="1.20.1560.10">
    <property type="entry name" value="ABC transporter type 1, transmembrane domain"/>
    <property type="match status" value="1"/>
</dbReference>
<dbReference type="EMBL" id="AGEI01000004">
    <property type="protein sequence ID" value="EHR35885.1"/>
    <property type="molecule type" value="Genomic_DNA"/>
</dbReference>
<dbReference type="InterPro" id="IPR003439">
    <property type="entry name" value="ABC_transporter-like_ATP-bd"/>
</dbReference>
<dbReference type="AlphaFoldDB" id="H3NLI0"/>
<feature type="transmembrane region" description="Helical" evidence="7">
    <location>
        <begin position="272"/>
        <end position="293"/>
    </location>
</feature>
<keyword evidence="3" id="KW-0547">Nucleotide-binding</keyword>
<name>H3NLI0_9FIRM</name>
<comment type="caution">
    <text evidence="9">The sequence shown here is derived from an EMBL/GenBank/DDBJ whole genome shotgun (WGS) entry which is preliminary data.</text>
</comment>
<evidence type="ECO:0000256" key="5">
    <source>
        <dbReference type="ARBA" id="ARBA00022989"/>
    </source>
</evidence>
<dbReference type="GeneID" id="96998221"/>
<dbReference type="Pfam" id="PF00005">
    <property type="entry name" value="ABC_tran"/>
    <property type="match status" value="1"/>
</dbReference>
<keyword evidence="5 7" id="KW-1133">Transmembrane helix</keyword>
<reference evidence="9 10" key="1">
    <citation type="submission" date="2012-01" db="EMBL/GenBank/DDBJ databases">
        <title>The Genome Sequence of Helcococcus kunzii ATCC 51366.</title>
        <authorList>
            <consortium name="The Broad Institute Genome Sequencing Platform"/>
            <person name="Earl A."/>
            <person name="Ward D."/>
            <person name="Feldgarden M."/>
            <person name="Gevers D."/>
            <person name="Huys G."/>
            <person name="Young S.K."/>
            <person name="Zeng Q."/>
            <person name="Gargeya S."/>
            <person name="Fitzgerald M."/>
            <person name="Haas B."/>
            <person name="Abouelleil A."/>
            <person name="Alvarado L."/>
            <person name="Arachchi H.M."/>
            <person name="Berlin A."/>
            <person name="Chapman S.B."/>
            <person name="Gearin G."/>
            <person name="Goldberg J."/>
            <person name="Griggs A."/>
            <person name="Gujja S."/>
            <person name="Hansen M."/>
            <person name="Heiman D."/>
            <person name="Howarth C."/>
            <person name="Larimer J."/>
            <person name="Lui A."/>
            <person name="MacDonald P.J.P."/>
            <person name="McCowen C."/>
            <person name="Montmayeur A."/>
            <person name="Murphy C."/>
            <person name="Neiman D."/>
            <person name="Pearson M."/>
            <person name="Priest M."/>
            <person name="Roberts A."/>
            <person name="Saif S."/>
            <person name="Shea T."/>
            <person name="Sisk P."/>
            <person name="Stolte C."/>
            <person name="Sykes S."/>
            <person name="Wortman J."/>
            <person name="Nusbaum C."/>
            <person name="Birren B."/>
        </authorList>
    </citation>
    <scope>NUCLEOTIDE SEQUENCE [LARGE SCALE GENOMIC DNA]</scope>
    <source>
        <strain evidence="9 10">ATCC 51366</strain>
    </source>
</reference>
<comment type="subcellular location">
    <subcellularLocation>
        <location evidence="1">Cell membrane</location>
        <topology evidence="1">Multi-pass membrane protein</topology>
    </subcellularLocation>
</comment>
<feature type="transmembrane region" description="Helical" evidence="7">
    <location>
        <begin position="26"/>
        <end position="49"/>
    </location>
</feature>
<dbReference type="SUPFAM" id="SSF52540">
    <property type="entry name" value="P-loop containing nucleoside triphosphate hydrolases"/>
    <property type="match status" value="1"/>
</dbReference>
<evidence type="ECO:0000313" key="10">
    <source>
        <dbReference type="Proteomes" id="UP000004191"/>
    </source>
</evidence>
<evidence type="ECO:0000313" key="9">
    <source>
        <dbReference type="EMBL" id="EHR35885.1"/>
    </source>
</evidence>
<evidence type="ECO:0000259" key="8">
    <source>
        <dbReference type="PROSITE" id="PS50893"/>
    </source>
</evidence>
<proteinExistence type="predicted"/>
<dbReference type="HOGENOM" id="CLU_000604_84_3_9"/>
<dbReference type="PANTHER" id="PTHR43394:SF1">
    <property type="entry name" value="ATP-BINDING CASSETTE SUB-FAMILY B MEMBER 10, MITOCHONDRIAL"/>
    <property type="match status" value="1"/>
</dbReference>
<dbReference type="RefSeq" id="WP_005397068.1">
    <property type="nucleotide sequence ID" value="NZ_JH601088.1"/>
</dbReference>
<evidence type="ECO:0000256" key="2">
    <source>
        <dbReference type="ARBA" id="ARBA00022692"/>
    </source>
</evidence>